<dbReference type="FunFam" id="1.20.1720.10:FF:000009">
    <property type="entry name" value="MFS multidrug transporter"/>
    <property type="match status" value="1"/>
</dbReference>
<feature type="transmembrane region" description="Helical" evidence="6">
    <location>
        <begin position="334"/>
        <end position="352"/>
    </location>
</feature>
<keyword evidence="3 6" id="KW-0812">Transmembrane</keyword>
<accession>A0A9P6XCL7</accession>
<dbReference type="PANTHER" id="PTHR23502:SF51">
    <property type="entry name" value="QUINIDINE RESISTANCE PROTEIN 1-RELATED"/>
    <property type="match status" value="1"/>
</dbReference>
<evidence type="ECO:0000256" key="5">
    <source>
        <dbReference type="ARBA" id="ARBA00023136"/>
    </source>
</evidence>
<dbReference type="SUPFAM" id="SSF103473">
    <property type="entry name" value="MFS general substrate transporter"/>
    <property type="match status" value="1"/>
</dbReference>
<dbReference type="Gene3D" id="1.20.1250.20">
    <property type="entry name" value="MFS general substrate transporter like domains"/>
    <property type="match status" value="1"/>
</dbReference>
<feature type="transmembrane region" description="Helical" evidence="6">
    <location>
        <begin position="184"/>
        <end position="206"/>
    </location>
</feature>
<dbReference type="OrthoDB" id="440553at2759"/>
<feature type="transmembrane region" description="Helical" evidence="6">
    <location>
        <begin position="213"/>
        <end position="233"/>
    </location>
</feature>
<feature type="transmembrane region" description="Helical" evidence="6">
    <location>
        <begin position="125"/>
        <end position="142"/>
    </location>
</feature>
<evidence type="ECO:0000259" key="7">
    <source>
        <dbReference type="PROSITE" id="PS50850"/>
    </source>
</evidence>
<dbReference type="CDD" id="cd17323">
    <property type="entry name" value="MFS_Tpo1_MDR_like"/>
    <property type="match status" value="1"/>
</dbReference>
<organism evidence="8 9">
    <name type="scientific">Rhizopus oryzae</name>
    <name type="common">Mucormycosis agent</name>
    <name type="synonym">Rhizopus arrhizus var. delemar</name>
    <dbReference type="NCBI Taxonomy" id="64495"/>
    <lineage>
        <taxon>Eukaryota</taxon>
        <taxon>Fungi</taxon>
        <taxon>Fungi incertae sedis</taxon>
        <taxon>Mucoromycota</taxon>
        <taxon>Mucoromycotina</taxon>
        <taxon>Mucoromycetes</taxon>
        <taxon>Mucorales</taxon>
        <taxon>Mucorineae</taxon>
        <taxon>Rhizopodaceae</taxon>
        <taxon>Rhizopus</taxon>
    </lineage>
</organism>
<proteinExistence type="predicted"/>
<keyword evidence="4 6" id="KW-1133">Transmembrane helix</keyword>
<dbReference type="GO" id="GO:0005886">
    <property type="term" value="C:plasma membrane"/>
    <property type="evidence" value="ECO:0007669"/>
    <property type="project" value="TreeGrafter"/>
</dbReference>
<feature type="transmembrane region" description="Helical" evidence="6">
    <location>
        <begin position="522"/>
        <end position="543"/>
    </location>
</feature>
<dbReference type="EMBL" id="JAANQT010000495">
    <property type="protein sequence ID" value="KAG1310526.1"/>
    <property type="molecule type" value="Genomic_DNA"/>
</dbReference>
<comment type="caution">
    <text evidence="8">The sequence shown here is derived from an EMBL/GenBank/DDBJ whole genome shotgun (WGS) entry which is preliminary data.</text>
</comment>
<name>A0A9P6XCL7_RHIOR</name>
<dbReference type="InterPro" id="IPR011701">
    <property type="entry name" value="MFS"/>
</dbReference>
<evidence type="ECO:0000256" key="4">
    <source>
        <dbReference type="ARBA" id="ARBA00022989"/>
    </source>
</evidence>
<feature type="transmembrane region" description="Helical" evidence="6">
    <location>
        <begin position="461"/>
        <end position="486"/>
    </location>
</feature>
<feature type="transmembrane region" description="Helical" evidence="6">
    <location>
        <begin position="94"/>
        <end position="113"/>
    </location>
</feature>
<evidence type="ECO:0000256" key="2">
    <source>
        <dbReference type="ARBA" id="ARBA00022448"/>
    </source>
</evidence>
<dbReference type="Pfam" id="PF07690">
    <property type="entry name" value="MFS_1"/>
    <property type="match status" value="1"/>
</dbReference>
<dbReference type="PROSITE" id="PS50850">
    <property type="entry name" value="MFS"/>
    <property type="match status" value="1"/>
</dbReference>
<dbReference type="PANTHER" id="PTHR23502">
    <property type="entry name" value="MAJOR FACILITATOR SUPERFAMILY"/>
    <property type="match status" value="1"/>
</dbReference>
<evidence type="ECO:0000256" key="3">
    <source>
        <dbReference type="ARBA" id="ARBA00022692"/>
    </source>
</evidence>
<comment type="subcellular location">
    <subcellularLocation>
        <location evidence="1">Membrane</location>
        <topology evidence="1">Multi-pass membrane protein</topology>
    </subcellularLocation>
</comment>
<reference evidence="8" key="1">
    <citation type="journal article" date="2020" name="Microb. Genom.">
        <title>Genetic diversity of clinical and environmental Mucorales isolates obtained from an investigation of mucormycosis cases among solid organ transplant recipients.</title>
        <authorList>
            <person name="Nguyen M.H."/>
            <person name="Kaul D."/>
            <person name="Muto C."/>
            <person name="Cheng S.J."/>
            <person name="Richter R.A."/>
            <person name="Bruno V.M."/>
            <person name="Liu G."/>
            <person name="Beyhan S."/>
            <person name="Sundermann A.J."/>
            <person name="Mounaud S."/>
            <person name="Pasculle A.W."/>
            <person name="Nierman W.C."/>
            <person name="Driscoll E."/>
            <person name="Cumbie R."/>
            <person name="Clancy C.J."/>
            <person name="Dupont C.L."/>
        </authorList>
    </citation>
    <scope>NUCLEOTIDE SEQUENCE</scope>
    <source>
        <strain evidence="8">GL11</strain>
    </source>
</reference>
<keyword evidence="9" id="KW-1185">Reference proteome</keyword>
<feature type="transmembrane region" description="Helical" evidence="6">
    <location>
        <begin position="498"/>
        <end position="516"/>
    </location>
</feature>
<evidence type="ECO:0000256" key="1">
    <source>
        <dbReference type="ARBA" id="ARBA00004141"/>
    </source>
</evidence>
<feature type="domain" description="Major facilitator superfamily (MFS) profile" evidence="7">
    <location>
        <begin position="59"/>
        <end position="544"/>
    </location>
</feature>
<gene>
    <name evidence="8" type="ORF">G6F64_004490</name>
</gene>
<keyword evidence="5 6" id="KW-0472">Membrane</keyword>
<sequence>MSNSPHFTKHLPPDNSSLISNVNNIDSSEISRENSETTTITEKEDPPYSVFTKNEKAAITTTVSLSAFFSPFSTNIYFPALHVIQQDLHTTEQLISLTVTMYMIFQGISPSFWGAMADTWGRRPVYIATFLFYSLASFGAGCSQNYPSLLVMRMLQAVGSSSAIAVGAGTIGDISTPAERGGYMGIYSMLTQLGPLLGPFLGGLISQTLGWRWIFWVLAILSFVLWVILVFFLPETLRSLTGDGSGYANPTPIQYWKRKFGKQKEDATDNISKFDFIIPPLTYTHNGLPISADILSEKKLKADNLILEDNDVKQQKKLHLNVFQSLSYLKEKDIAVLLFYNALQYGAIYSMLTSLTKLFTEAYQLNTLQIGLCYLASGFGSSLGSFSSGRLLNWQFNRYSKAFCNERGQAERSVSRKNIDPEFPIEAARLNLTWIWGIAFSLFTSAYGWCVQFHVHIAAPLTMAFFMTYTSSSTFCAINTLLVDLFPNNSAAIIASNNFTRCILGALAVFCVNPGVDLIGIGWFFTTVSLIVFVSRTILIVELKYGPKWRLQRSERNTIRQL</sequence>
<dbReference type="InterPro" id="IPR036259">
    <property type="entry name" value="MFS_trans_sf"/>
</dbReference>
<keyword evidence="2" id="KW-0813">Transport</keyword>
<protein>
    <recommendedName>
        <fullName evidence="7">Major facilitator superfamily (MFS) profile domain-containing protein</fullName>
    </recommendedName>
</protein>
<evidence type="ECO:0000313" key="8">
    <source>
        <dbReference type="EMBL" id="KAG1310526.1"/>
    </source>
</evidence>
<dbReference type="Proteomes" id="UP000716291">
    <property type="component" value="Unassembled WGS sequence"/>
</dbReference>
<evidence type="ECO:0000313" key="9">
    <source>
        <dbReference type="Proteomes" id="UP000716291"/>
    </source>
</evidence>
<dbReference type="GO" id="GO:0022857">
    <property type="term" value="F:transmembrane transporter activity"/>
    <property type="evidence" value="ECO:0007669"/>
    <property type="project" value="InterPro"/>
</dbReference>
<feature type="transmembrane region" description="Helical" evidence="6">
    <location>
        <begin position="434"/>
        <end position="455"/>
    </location>
</feature>
<evidence type="ECO:0000256" key="6">
    <source>
        <dbReference type="SAM" id="Phobius"/>
    </source>
</evidence>
<dbReference type="InterPro" id="IPR020846">
    <property type="entry name" value="MFS_dom"/>
</dbReference>
<dbReference type="AlphaFoldDB" id="A0A9P6XCL7"/>
<feature type="transmembrane region" description="Helical" evidence="6">
    <location>
        <begin position="154"/>
        <end position="172"/>
    </location>
</feature>